<evidence type="ECO:0000313" key="5">
    <source>
        <dbReference type="Proteomes" id="UP000887568"/>
    </source>
</evidence>
<dbReference type="InterPro" id="IPR011042">
    <property type="entry name" value="6-blade_b-propeller_TolB-like"/>
</dbReference>
<feature type="region of interest" description="Disordered" evidence="2">
    <location>
        <begin position="1"/>
        <end position="20"/>
    </location>
</feature>
<sequence length="526" mass="58434">MDTSRDTAKRTSVEASTQVGDDEEITTGVKRLRKTCVTGIHQGDGAKKLQGFAETTSCDEHQYKKEFYCETCQELICRFCSLRDDHESHHYVTVEEASAKFKHDLNDKLQLLNTDLVKIDQNLMSISQAEQTFSSRVTQALGVVQDRAARAMKEVEAEEKRVLDELKQREKDNGQTLEEKRKILLELQKQKLHTLAVAEAANQEDFSSIFLVRYTDIRMQLQKRGCERPPKSDVKLVYPTFQRSQNIGAVDLGKVVMEDTWELCHEFGKQGQGVGEFETARGVAAAAEPDEIAVTDWKNRRFVICNNQGGIKGYISGDSDDVTIMPDGWVVASQRDVKVYTRYMTLAYEFKTVAESEVGKTEVRLVSVTVMQNGDIIAGDIKRKVLTQHQSGKRGKLIRTIPVSIRPDFLSVLSNGWIVISDYEEGLAGIVDVSDGKAAEVATVRPTIDGDPVNHCAGVCSNSSGIYLVVSTGFVNSGHVHHYDDLGQFVSCVAQGLYNPTGIAFTADGQQLAVADLHSVKIYHKV</sequence>
<dbReference type="PANTHER" id="PTHR25462:SF296">
    <property type="entry name" value="MEIOTIC P26, ISOFORM F"/>
    <property type="match status" value="1"/>
</dbReference>
<accession>A0A914AMH3</accession>
<reference evidence="4" key="1">
    <citation type="submission" date="2022-11" db="UniProtKB">
        <authorList>
            <consortium name="EnsemblMetazoa"/>
        </authorList>
    </citation>
    <scope>IDENTIFICATION</scope>
</reference>
<dbReference type="OrthoDB" id="6265224at2759"/>
<dbReference type="SMART" id="SM00336">
    <property type="entry name" value="BBOX"/>
    <property type="match status" value="1"/>
</dbReference>
<keyword evidence="1" id="KW-0479">Metal-binding</keyword>
<dbReference type="GO" id="GO:0008270">
    <property type="term" value="F:zinc ion binding"/>
    <property type="evidence" value="ECO:0007669"/>
    <property type="project" value="UniProtKB-KW"/>
</dbReference>
<evidence type="ECO:0000256" key="1">
    <source>
        <dbReference type="PROSITE-ProRule" id="PRU00024"/>
    </source>
</evidence>
<proteinExistence type="predicted"/>
<dbReference type="InterPro" id="IPR047153">
    <property type="entry name" value="TRIM45/56/19-like"/>
</dbReference>
<dbReference type="SUPFAM" id="SSF63829">
    <property type="entry name" value="Calcium-dependent phosphotriesterase"/>
    <property type="match status" value="1"/>
</dbReference>
<keyword evidence="1" id="KW-0863">Zinc-finger</keyword>
<dbReference type="PROSITE" id="PS50119">
    <property type="entry name" value="ZF_BBOX"/>
    <property type="match status" value="1"/>
</dbReference>
<organism evidence="4 5">
    <name type="scientific">Patiria miniata</name>
    <name type="common">Bat star</name>
    <name type="synonym">Asterina miniata</name>
    <dbReference type="NCBI Taxonomy" id="46514"/>
    <lineage>
        <taxon>Eukaryota</taxon>
        <taxon>Metazoa</taxon>
        <taxon>Echinodermata</taxon>
        <taxon>Eleutherozoa</taxon>
        <taxon>Asterozoa</taxon>
        <taxon>Asteroidea</taxon>
        <taxon>Valvatacea</taxon>
        <taxon>Valvatida</taxon>
        <taxon>Asterinidae</taxon>
        <taxon>Patiria</taxon>
    </lineage>
</organism>
<protein>
    <recommendedName>
        <fullName evidence="3">B box-type domain-containing protein</fullName>
    </recommendedName>
</protein>
<dbReference type="SUPFAM" id="SSF57845">
    <property type="entry name" value="B-box zinc-binding domain"/>
    <property type="match status" value="1"/>
</dbReference>
<keyword evidence="5" id="KW-1185">Reference proteome</keyword>
<dbReference type="PANTHER" id="PTHR25462">
    <property type="entry name" value="BONUS, ISOFORM C-RELATED"/>
    <property type="match status" value="1"/>
</dbReference>
<dbReference type="Gene3D" id="3.30.160.60">
    <property type="entry name" value="Classic Zinc Finger"/>
    <property type="match status" value="1"/>
</dbReference>
<evidence type="ECO:0000313" key="4">
    <source>
        <dbReference type="EnsemblMetazoa" id="XP_038064937.1"/>
    </source>
</evidence>
<dbReference type="GeneID" id="119735311"/>
<evidence type="ECO:0000259" key="3">
    <source>
        <dbReference type="PROSITE" id="PS50119"/>
    </source>
</evidence>
<dbReference type="CDD" id="cd19756">
    <property type="entry name" value="Bbox2"/>
    <property type="match status" value="1"/>
</dbReference>
<dbReference type="RefSeq" id="XP_038064937.1">
    <property type="nucleotide sequence ID" value="XM_038209009.1"/>
</dbReference>
<dbReference type="EnsemblMetazoa" id="XM_038209009.1">
    <property type="protein sequence ID" value="XP_038064937.1"/>
    <property type="gene ID" value="LOC119735311"/>
</dbReference>
<keyword evidence="1" id="KW-0862">Zinc</keyword>
<dbReference type="InterPro" id="IPR000315">
    <property type="entry name" value="Znf_B-box"/>
</dbReference>
<dbReference type="Gene3D" id="2.120.10.30">
    <property type="entry name" value="TolB, C-terminal domain"/>
    <property type="match status" value="1"/>
</dbReference>
<feature type="compositionally biased region" description="Basic and acidic residues" evidence="2">
    <location>
        <begin position="1"/>
        <end position="12"/>
    </location>
</feature>
<name>A0A914AMH3_PATMI</name>
<dbReference type="Pfam" id="PF00643">
    <property type="entry name" value="zf-B_box"/>
    <property type="match status" value="1"/>
</dbReference>
<feature type="domain" description="B box-type" evidence="3">
    <location>
        <begin position="53"/>
        <end position="94"/>
    </location>
</feature>
<dbReference type="AlphaFoldDB" id="A0A914AMH3"/>
<dbReference type="Proteomes" id="UP000887568">
    <property type="component" value="Unplaced"/>
</dbReference>
<evidence type="ECO:0000256" key="2">
    <source>
        <dbReference type="SAM" id="MobiDB-lite"/>
    </source>
</evidence>